<comment type="caution">
    <text evidence="1">The sequence shown here is derived from an EMBL/GenBank/DDBJ whole genome shotgun (WGS) entry which is preliminary data.</text>
</comment>
<evidence type="ECO:0000313" key="2">
    <source>
        <dbReference type="Proteomes" id="UP000762676"/>
    </source>
</evidence>
<protein>
    <submittedName>
        <fullName evidence="1">Uncharacterized protein</fullName>
    </submittedName>
</protein>
<gene>
    <name evidence="1" type="ORF">ElyMa_005188000</name>
</gene>
<dbReference type="Proteomes" id="UP000762676">
    <property type="component" value="Unassembled WGS sequence"/>
</dbReference>
<accession>A0AAV4JW57</accession>
<organism evidence="1 2">
    <name type="scientific">Elysia marginata</name>
    <dbReference type="NCBI Taxonomy" id="1093978"/>
    <lineage>
        <taxon>Eukaryota</taxon>
        <taxon>Metazoa</taxon>
        <taxon>Spiralia</taxon>
        <taxon>Lophotrochozoa</taxon>
        <taxon>Mollusca</taxon>
        <taxon>Gastropoda</taxon>
        <taxon>Heterobranchia</taxon>
        <taxon>Euthyneura</taxon>
        <taxon>Panpulmonata</taxon>
        <taxon>Sacoglossa</taxon>
        <taxon>Placobranchoidea</taxon>
        <taxon>Plakobranchidae</taxon>
        <taxon>Elysia</taxon>
    </lineage>
</organism>
<name>A0AAV4JW57_9GAST</name>
<proteinExistence type="predicted"/>
<dbReference type="EMBL" id="BMAT01010370">
    <property type="protein sequence ID" value="GFS25586.1"/>
    <property type="molecule type" value="Genomic_DNA"/>
</dbReference>
<keyword evidence="2" id="KW-1185">Reference proteome</keyword>
<dbReference type="AlphaFoldDB" id="A0AAV4JW57"/>
<reference evidence="1 2" key="1">
    <citation type="journal article" date="2021" name="Elife">
        <title>Chloroplast acquisition without the gene transfer in kleptoplastic sea slugs, Plakobranchus ocellatus.</title>
        <authorList>
            <person name="Maeda T."/>
            <person name="Takahashi S."/>
            <person name="Yoshida T."/>
            <person name="Shimamura S."/>
            <person name="Takaki Y."/>
            <person name="Nagai Y."/>
            <person name="Toyoda A."/>
            <person name="Suzuki Y."/>
            <person name="Arimoto A."/>
            <person name="Ishii H."/>
            <person name="Satoh N."/>
            <person name="Nishiyama T."/>
            <person name="Hasebe M."/>
            <person name="Maruyama T."/>
            <person name="Minagawa J."/>
            <person name="Obokata J."/>
            <person name="Shigenobu S."/>
        </authorList>
    </citation>
    <scope>NUCLEOTIDE SEQUENCE [LARGE SCALE GENOMIC DNA]</scope>
</reference>
<sequence>MSSLNQSSRDKFVHQSRCGRPNIASGVQHLKRMIETMTKHGAVRIRHPDQHSRMNVVNGDVPPADSPDPVLKLTCTHTRATDTTGRWMLSFRRSILPTSFVIHNRVNRDRDGKIYITDLCF</sequence>
<evidence type="ECO:0000313" key="1">
    <source>
        <dbReference type="EMBL" id="GFS25586.1"/>
    </source>
</evidence>